<name>A0ABU3CLN4_9FLAO</name>
<evidence type="ECO:0000256" key="9">
    <source>
        <dbReference type="ARBA" id="ARBA00023121"/>
    </source>
</evidence>
<comment type="function">
    <text evidence="12 13">F(1)F(0) ATP synthase produces ATP from ADP in the presence of a proton or sodium gradient. F-type ATPases consist of two structural domains, F(1) containing the extramembraneous catalytic core and F(0) containing the membrane proton channel, linked together by a central stalk and a peripheral stalk. During catalysis, ATP synthesis in the catalytic domain of F(1) is coupled via a rotary mechanism of the central stalk subunits to proton translocation.</text>
</comment>
<dbReference type="Gene3D" id="1.20.20.10">
    <property type="entry name" value="F1F0 ATP synthase subunit C"/>
    <property type="match status" value="1"/>
</dbReference>
<keyword evidence="16" id="KW-1185">Reference proteome</keyword>
<organism evidence="15 16">
    <name type="scientific">Autumnicola lenta</name>
    <dbReference type="NCBI Taxonomy" id="3075593"/>
    <lineage>
        <taxon>Bacteria</taxon>
        <taxon>Pseudomonadati</taxon>
        <taxon>Bacteroidota</taxon>
        <taxon>Flavobacteriia</taxon>
        <taxon>Flavobacteriales</taxon>
        <taxon>Flavobacteriaceae</taxon>
        <taxon>Autumnicola</taxon>
    </lineage>
</organism>
<evidence type="ECO:0000256" key="12">
    <source>
        <dbReference type="ARBA" id="ARBA00025198"/>
    </source>
</evidence>
<evidence type="ECO:0000256" key="10">
    <source>
        <dbReference type="ARBA" id="ARBA00023136"/>
    </source>
</evidence>
<dbReference type="InterPro" id="IPR002379">
    <property type="entry name" value="ATPase_proteolipid_c-like_dom"/>
</dbReference>
<evidence type="ECO:0000256" key="2">
    <source>
        <dbReference type="ARBA" id="ARBA00006704"/>
    </source>
</evidence>
<accession>A0ABU3CLN4</accession>
<evidence type="ECO:0000256" key="5">
    <source>
        <dbReference type="ARBA" id="ARBA00022692"/>
    </source>
</evidence>
<evidence type="ECO:0000313" key="16">
    <source>
        <dbReference type="Proteomes" id="UP001245285"/>
    </source>
</evidence>
<keyword evidence="10 13" id="KW-0472">Membrane</keyword>
<dbReference type="Proteomes" id="UP001245285">
    <property type="component" value="Unassembled WGS sequence"/>
</dbReference>
<reference evidence="15 16" key="1">
    <citation type="submission" date="2023-09" db="EMBL/GenBank/DDBJ databases">
        <authorList>
            <person name="Rey-Velasco X."/>
        </authorList>
    </citation>
    <scope>NUCLEOTIDE SEQUENCE [LARGE SCALE GENOMIC DNA]</scope>
    <source>
        <strain evidence="15 16">F260</strain>
    </source>
</reference>
<dbReference type="EMBL" id="JAVRHO010000014">
    <property type="protein sequence ID" value="MDT0647206.1"/>
    <property type="molecule type" value="Genomic_DNA"/>
</dbReference>
<dbReference type="HAMAP" id="MF_01396">
    <property type="entry name" value="ATP_synth_c_bact"/>
    <property type="match status" value="1"/>
</dbReference>
<dbReference type="InterPro" id="IPR000454">
    <property type="entry name" value="ATP_synth_F0_csu"/>
</dbReference>
<evidence type="ECO:0000256" key="3">
    <source>
        <dbReference type="ARBA" id="ARBA00022448"/>
    </source>
</evidence>
<keyword evidence="3 13" id="KW-0813">Transport</keyword>
<dbReference type="InterPro" id="IPR038662">
    <property type="entry name" value="ATP_synth_F0_csu_sf"/>
</dbReference>
<keyword evidence="8 13" id="KW-0406">Ion transport</keyword>
<dbReference type="PRINTS" id="PR00124">
    <property type="entry name" value="ATPASEC"/>
</dbReference>
<feature type="site" description="Reversibly protonated during proton transport" evidence="13">
    <location>
        <position position="57"/>
    </location>
</feature>
<feature type="transmembrane region" description="Helical" evidence="13">
    <location>
        <begin position="6"/>
        <end position="27"/>
    </location>
</feature>
<dbReference type="Pfam" id="PF00137">
    <property type="entry name" value="ATP-synt_C"/>
    <property type="match status" value="1"/>
</dbReference>
<keyword evidence="5 13" id="KW-0812">Transmembrane</keyword>
<evidence type="ECO:0000256" key="4">
    <source>
        <dbReference type="ARBA" id="ARBA00022547"/>
    </source>
</evidence>
<dbReference type="NCBIfam" id="TIGR01260">
    <property type="entry name" value="ATP_synt_c"/>
    <property type="match status" value="1"/>
</dbReference>
<evidence type="ECO:0000256" key="11">
    <source>
        <dbReference type="ARBA" id="ARBA00023310"/>
    </source>
</evidence>
<keyword evidence="9 13" id="KW-0446">Lipid-binding</keyword>
<comment type="subcellular location">
    <subcellularLocation>
        <location evidence="13">Cell membrane</location>
        <topology evidence="13">Multi-pass membrane protein</topology>
    </subcellularLocation>
    <subcellularLocation>
        <location evidence="1">Membrane</location>
        <topology evidence="1">Multi-pass membrane protein</topology>
    </subcellularLocation>
</comment>
<evidence type="ECO:0000256" key="8">
    <source>
        <dbReference type="ARBA" id="ARBA00023065"/>
    </source>
</evidence>
<comment type="function">
    <text evidence="13">Key component of the F(0) channel; it plays a direct role in translocation across the membrane. A homomeric c-ring of between 10-14 subunits forms the central stalk rotor element with the F(1) delta and epsilon subunits.</text>
</comment>
<evidence type="ECO:0000256" key="6">
    <source>
        <dbReference type="ARBA" id="ARBA00022781"/>
    </source>
</evidence>
<gene>
    <name evidence="13 15" type="primary">atpE</name>
    <name evidence="15" type="ORF">RM545_10945</name>
</gene>
<evidence type="ECO:0000313" key="15">
    <source>
        <dbReference type="EMBL" id="MDT0647206.1"/>
    </source>
</evidence>
<evidence type="ECO:0000256" key="1">
    <source>
        <dbReference type="ARBA" id="ARBA00004141"/>
    </source>
</evidence>
<dbReference type="RefSeq" id="WP_311483444.1">
    <property type="nucleotide sequence ID" value="NZ_JAVRHO010000014.1"/>
</dbReference>
<comment type="caution">
    <text evidence="15">The sequence shown here is derived from an EMBL/GenBank/DDBJ whole genome shotgun (WGS) entry which is preliminary data.</text>
</comment>
<keyword evidence="11 13" id="KW-0066">ATP synthesis</keyword>
<keyword evidence="7 13" id="KW-1133">Transmembrane helix</keyword>
<comment type="similarity">
    <text evidence="2 13">Belongs to the ATPase C chain family.</text>
</comment>
<feature type="transmembrane region" description="Helical" evidence="13">
    <location>
        <begin position="48"/>
        <end position="72"/>
    </location>
</feature>
<evidence type="ECO:0000256" key="13">
    <source>
        <dbReference type="HAMAP-Rule" id="MF_01396"/>
    </source>
</evidence>
<evidence type="ECO:0000259" key="14">
    <source>
        <dbReference type="Pfam" id="PF00137"/>
    </source>
</evidence>
<dbReference type="InterPro" id="IPR005953">
    <property type="entry name" value="ATP_synth_csu_bac/chlpt"/>
</dbReference>
<proteinExistence type="inferred from homology"/>
<dbReference type="InterPro" id="IPR035921">
    <property type="entry name" value="F/V-ATP_Csub_sf"/>
</dbReference>
<dbReference type="CDD" id="cd18121">
    <property type="entry name" value="ATP-synt_Fo_c"/>
    <property type="match status" value="1"/>
</dbReference>
<keyword evidence="4 13" id="KW-0138">CF(0)</keyword>
<dbReference type="PROSITE" id="PS00605">
    <property type="entry name" value="ATPASE_C"/>
    <property type="match status" value="1"/>
</dbReference>
<dbReference type="SUPFAM" id="SSF81333">
    <property type="entry name" value="F1F0 ATP synthase subunit C"/>
    <property type="match status" value="1"/>
</dbReference>
<evidence type="ECO:0000256" key="7">
    <source>
        <dbReference type="ARBA" id="ARBA00022989"/>
    </source>
</evidence>
<keyword evidence="13" id="KW-1003">Cell membrane</keyword>
<protein>
    <recommendedName>
        <fullName evidence="13">ATP synthase subunit c</fullName>
    </recommendedName>
    <alternativeName>
        <fullName evidence="13">ATP synthase F(0) sector subunit c</fullName>
    </alternativeName>
    <alternativeName>
        <fullName evidence="13">F-type ATPase subunit c</fullName>
        <shortName evidence="13">F-ATPase subunit c</shortName>
    </alternativeName>
    <alternativeName>
        <fullName evidence="13">Lipid-binding protein</fullName>
    </alternativeName>
</protein>
<sequence>MELLYVGLAALGAGLAVVGAAIGVGRIGGSAMDAIARQPEASGKIQTAMIIAAALVEGVALFGVVAALLGVLR</sequence>
<feature type="domain" description="V-ATPase proteolipid subunit C-like" evidence="14">
    <location>
        <begin position="9"/>
        <end position="69"/>
    </location>
</feature>
<dbReference type="InterPro" id="IPR020537">
    <property type="entry name" value="ATP_synth_F0_csu_DDCD_BS"/>
</dbReference>
<keyword evidence="6 13" id="KW-0375">Hydrogen ion transport</keyword>